<dbReference type="EMBL" id="AP014936">
    <property type="protein sequence ID" value="BAU46938.1"/>
    <property type="molecule type" value="Genomic_DNA"/>
</dbReference>
<reference evidence="10 11" key="1">
    <citation type="submission" date="2015-08" db="EMBL/GenBank/DDBJ databases">
        <title>Complete genome sequence of Sulfurifustis variabilis.</title>
        <authorList>
            <person name="Miura A."/>
            <person name="Kojima H."/>
            <person name="Fukui M."/>
        </authorList>
    </citation>
    <scope>NUCLEOTIDE SEQUENCE [LARGE SCALE GENOMIC DNA]</scope>
    <source>
        <strain evidence="11">skN76</strain>
    </source>
</reference>
<name>A0A1B4V0G7_9GAMM</name>
<evidence type="ECO:0000256" key="7">
    <source>
        <dbReference type="ARBA" id="ARBA00048470"/>
    </source>
</evidence>
<evidence type="ECO:0000256" key="5">
    <source>
        <dbReference type="ARBA" id="ARBA00023471"/>
    </source>
</evidence>
<comment type="subunit">
    <text evidence="4">Probably forms a complex composed of NirD, NirL, NirG and NirH. All proteins are required for the total conversion of siroheme to didecarboxysiroheme.</text>
</comment>
<comment type="function">
    <text evidence="6">Involved in heme d1 biosynthesis. Catalyzes the decarboxylation of siroheme into didecarboxysiroheme.</text>
</comment>
<evidence type="ECO:0000259" key="8">
    <source>
        <dbReference type="Pfam" id="PF17805"/>
    </source>
</evidence>
<evidence type="ECO:0000313" key="11">
    <source>
        <dbReference type="Proteomes" id="UP000218899"/>
    </source>
</evidence>
<evidence type="ECO:0000256" key="1">
    <source>
        <dbReference type="ARBA" id="ARBA00023239"/>
    </source>
</evidence>
<dbReference type="InterPro" id="IPR036390">
    <property type="entry name" value="WH_DNA-bd_sf"/>
</dbReference>
<organism evidence="10 11">
    <name type="scientific">Sulfurifustis variabilis</name>
    <dbReference type="NCBI Taxonomy" id="1675686"/>
    <lineage>
        <taxon>Bacteria</taxon>
        <taxon>Pseudomonadati</taxon>
        <taxon>Pseudomonadota</taxon>
        <taxon>Gammaproteobacteria</taxon>
        <taxon>Acidiferrobacterales</taxon>
        <taxon>Acidiferrobacteraceae</taxon>
        <taxon>Sulfurifustis</taxon>
    </lineage>
</organism>
<dbReference type="Pfam" id="PF17805">
    <property type="entry name" value="AsnC_trans_reg2"/>
    <property type="match status" value="1"/>
</dbReference>
<evidence type="ECO:0000259" key="9">
    <source>
        <dbReference type="Pfam" id="PF22451"/>
    </source>
</evidence>
<keyword evidence="11" id="KW-1185">Reference proteome</keyword>
<sequence>MPIDATDREIILATQGGLPLVPRPYHAIAARVGVGAAEVIERLARMQASGVIRRIGAVPNHYALGYRANGMSVWDVPDGRIRELGERIGALDFVSHCYHRPRHPPEWPYNLFAMVHGRDRAEVEAKVAEIARLLGADDRGHAVLYSTRILKKTGLRISAK</sequence>
<dbReference type="AlphaFoldDB" id="A0A1B4V0G7"/>
<feature type="domain" description="Siroheme decarboxylase AsnC-like ligand binding" evidence="8">
    <location>
        <begin position="64"/>
        <end position="151"/>
    </location>
</feature>
<dbReference type="Pfam" id="PF22451">
    <property type="entry name" value="NirdL-like_HTH"/>
    <property type="match status" value="1"/>
</dbReference>
<dbReference type="EC" id="4.1.1.111" evidence="5"/>
<dbReference type="InterPro" id="IPR040523">
    <property type="entry name" value="AsnC_trans_reg2"/>
</dbReference>
<dbReference type="PANTHER" id="PTHR43413">
    <property type="entry name" value="TRANSCRIPTIONAL REGULATOR, ASNC FAMILY"/>
    <property type="match status" value="1"/>
</dbReference>
<dbReference type="PANTHER" id="PTHR43413:SF1">
    <property type="entry name" value="SIROHEME DECARBOXYLASE NIRL SUBUNIT"/>
    <property type="match status" value="1"/>
</dbReference>
<evidence type="ECO:0000313" key="10">
    <source>
        <dbReference type="EMBL" id="BAU46938.1"/>
    </source>
</evidence>
<evidence type="ECO:0000256" key="6">
    <source>
        <dbReference type="ARBA" id="ARBA00045291"/>
    </source>
</evidence>
<dbReference type="InterPro" id="IPR053953">
    <property type="entry name" value="NirdL-like_HTH"/>
</dbReference>
<dbReference type="KEGG" id="sva:SVA_0356"/>
<comment type="pathway">
    <text evidence="2">Porphyrin-containing compound metabolism.</text>
</comment>
<dbReference type="RefSeq" id="WP_096457921.1">
    <property type="nucleotide sequence ID" value="NZ_AP014936.1"/>
</dbReference>
<keyword evidence="1" id="KW-0456">Lyase</keyword>
<gene>
    <name evidence="10" type="ORF">SVA_0356</name>
</gene>
<evidence type="ECO:0000256" key="3">
    <source>
        <dbReference type="ARBA" id="ARBA00023457"/>
    </source>
</evidence>
<proteinExistence type="inferred from homology"/>
<feature type="domain" description="Siroheme decarboxylase NirL-like HTH" evidence="9">
    <location>
        <begin position="7"/>
        <end position="53"/>
    </location>
</feature>
<evidence type="ECO:0000256" key="2">
    <source>
        <dbReference type="ARBA" id="ARBA00023444"/>
    </source>
</evidence>
<dbReference type="GO" id="GO:0016829">
    <property type="term" value="F:lyase activity"/>
    <property type="evidence" value="ECO:0007669"/>
    <property type="project" value="UniProtKB-KW"/>
</dbReference>
<evidence type="ECO:0000256" key="4">
    <source>
        <dbReference type="ARBA" id="ARBA00023465"/>
    </source>
</evidence>
<dbReference type="Proteomes" id="UP000218899">
    <property type="component" value="Chromosome"/>
</dbReference>
<dbReference type="SUPFAM" id="SSF46785">
    <property type="entry name" value="Winged helix' DNA-binding domain"/>
    <property type="match status" value="1"/>
</dbReference>
<dbReference type="Gene3D" id="3.30.70.3460">
    <property type="match status" value="1"/>
</dbReference>
<dbReference type="InterPro" id="IPR050684">
    <property type="entry name" value="HTH-Siroheme_Decarb"/>
</dbReference>
<protein>
    <recommendedName>
        <fullName evidence="5">siroheme decarboxylase</fullName>
        <ecNumber evidence="5">4.1.1.111</ecNumber>
    </recommendedName>
</protein>
<comment type="catalytic activity">
    <reaction evidence="7">
        <text>siroheme + 2 H(+) = 12,18-didecarboxysiroheme + 2 CO2</text>
        <dbReference type="Rhea" id="RHEA:19093"/>
        <dbReference type="ChEBI" id="CHEBI:15378"/>
        <dbReference type="ChEBI" id="CHEBI:16526"/>
        <dbReference type="ChEBI" id="CHEBI:60052"/>
        <dbReference type="ChEBI" id="CHEBI:140497"/>
        <dbReference type="EC" id="4.1.1.111"/>
    </reaction>
</comment>
<comment type="similarity">
    <text evidence="3">Belongs to the Ahb/Nir family.</text>
</comment>
<accession>A0A1B4V0G7</accession>